<keyword evidence="1 6" id="KW-0597">Phosphoprotein</keyword>
<dbReference type="SUPFAM" id="SSF46894">
    <property type="entry name" value="C-terminal effector domain of the bipartite response regulators"/>
    <property type="match status" value="1"/>
</dbReference>
<dbReference type="InterPro" id="IPR001789">
    <property type="entry name" value="Sig_transdc_resp-reg_receiver"/>
</dbReference>
<accession>A0A5P2BRD1</accession>
<feature type="domain" description="Response regulatory" evidence="9">
    <location>
        <begin position="3"/>
        <end position="116"/>
    </location>
</feature>
<sequence length="254" mass="28099">MPRVLLIEDDPAVQKGVSLALRRRGHELEVAASGETGLLTLERFRPDLVLLDLMLPGMSGLEVCRRIRETMQLPIIILSARGDDIDLVVGLEAGADDYIVKPASGEVIEARMKAVLRRVVPQDPAADSGRDGSTGRVRAHGREDHGDLAVDRSALLVSKAGRELSLAPSELKLLLFLSAAPGQVFSRQHLLEQVWEHSFYGDARLVDACVMRLRGKVEDDPRRPVYIQTVRGFGYRFGPVPRPDGGEQRRQDER</sequence>
<evidence type="ECO:0000256" key="4">
    <source>
        <dbReference type="ARBA" id="ARBA00023125"/>
    </source>
</evidence>
<dbReference type="AlphaFoldDB" id="A0A5P2BRD1"/>
<gene>
    <name evidence="11" type="ORF">DEJ48_01590</name>
</gene>
<dbReference type="Pfam" id="PF00072">
    <property type="entry name" value="Response_reg"/>
    <property type="match status" value="1"/>
</dbReference>
<dbReference type="InterPro" id="IPR036388">
    <property type="entry name" value="WH-like_DNA-bd_sf"/>
</dbReference>
<dbReference type="FunFam" id="1.10.10.10:FF:000018">
    <property type="entry name" value="DNA-binding response regulator ResD"/>
    <property type="match status" value="1"/>
</dbReference>
<evidence type="ECO:0000256" key="8">
    <source>
        <dbReference type="SAM" id="MobiDB-lite"/>
    </source>
</evidence>
<dbReference type="GO" id="GO:0005829">
    <property type="term" value="C:cytosol"/>
    <property type="evidence" value="ECO:0007669"/>
    <property type="project" value="TreeGrafter"/>
</dbReference>
<dbReference type="PANTHER" id="PTHR48111:SF21">
    <property type="entry name" value="DNA-BINDING DUAL MASTER TRANSCRIPTIONAL REGULATOR RPAA"/>
    <property type="match status" value="1"/>
</dbReference>
<feature type="region of interest" description="Disordered" evidence="8">
    <location>
        <begin position="122"/>
        <end position="143"/>
    </location>
</feature>
<evidence type="ECO:0000313" key="11">
    <source>
        <dbReference type="EMBL" id="QES32278.1"/>
    </source>
</evidence>
<dbReference type="Pfam" id="PF00486">
    <property type="entry name" value="Trans_reg_C"/>
    <property type="match status" value="1"/>
</dbReference>
<evidence type="ECO:0000256" key="3">
    <source>
        <dbReference type="ARBA" id="ARBA00023015"/>
    </source>
</evidence>
<protein>
    <submittedName>
        <fullName evidence="11">DNA-binding response regulator</fullName>
    </submittedName>
</protein>
<dbReference type="GO" id="GO:0032993">
    <property type="term" value="C:protein-DNA complex"/>
    <property type="evidence" value="ECO:0007669"/>
    <property type="project" value="TreeGrafter"/>
</dbReference>
<dbReference type="SUPFAM" id="SSF52172">
    <property type="entry name" value="CheY-like"/>
    <property type="match status" value="1"/>
</dbReference>
<name>A0A5P2BRD1_STRVZ</name>
<dbReference type="CDD" id="cd00383">
    <property type="entry name" value="trans_reg_C"/>
    <property type="match status" value="1"/>
</dbReference>
<dbReference type="GO" id="GO:0000156">
    <property type="term" value="F:phosphorelay response regulator activity"/>
    <property type="evidence" value="ECO:0007669"/>
    <property type="project" value="TreeGrafter"/>
</dbReference>
<organism evidence="11 12">
    <name type="scientific">Streptomyces venezuelae</name>
    <dbReference type="NCBI Taxonomy" id="54571"/>
    <lineage>
        <taxon>Bacteria</taxon>
        <taxon>Bacillati</taxon>
        <taxon>Actinomycetota</taxon>
        <taxon>Actinomycetes</taxon>
        <taxon>Kitasatosporales</taxon>
        <taxon>Streptomycetaceae</taxon>
        <taxon>Streptomyces</taxon>
    </lineage>
</organism>
<dbReference type="SMART" id="SM00862">
    <property type="entry name" value="Trans_reg_C"/>
    <property type="match status" value="1"/>
</dbReference>
<dbReference type="Gene3D" id="3.40.50.2300">
    <property type="match status" value="1"/>
</dbReference>
<keyword evidence="5" id="KW-0804">Transcription</keyword>
<dbReference type="OrthoDB" id="3197131at2"/>
<dbReference type="InterPro" id="IPR001867">
    <property type="entry name" value="OmpR/PhoB-type_DNA-bd"/>
</dbReference>
<evidence type="ECO:0000313" key="12">
    <source>
        <dbReference type="Proteomes" id="UP000322927"/>
    </source>
</evidence>
<evidence type="ECO:0000256" key="7">
    <source>
        <dbReference type="PROSITE-ProRule" id="PRU01091"/>
    </source>
</evidence>
<evidence type="ECO:0000259" key="9">
    <source>
        <dbReference type="PROSITE" id="PS50110"/>
    </source>
</evidence>
<dbReference type="RefSeq" id="WP_150213754.1">
    <property type="nucleotide sequence ID" value="NZ_CP029192.1"/>
</dbReference>
<dbReference type="Gene3D" id="6.10.250.690">
    <property type="match status" value="1"/>
</dbReference>
<evidence type="ECO:0000256" key="5">
    <source>
        <dbReference type="ARBA" id="ARBA00023163"/>
    </source>
</evidence>
<feature type="modified residue" description="4-aspartylphosphate" evidence="6">
    <location>
        <position position="52"/>
    </location>
</feature>
<dbReference type="PROSITE" id="PS50110">
    <property type="entry name" value="RESPONSE_REGULATORY"/>
    <property type="match status" value="1"/>
</dbReference>
<evidence type="ECO:0000259" key="10">
    <source>
        <dbReference type="PROSITE" id="PS51755"/>
    </source>
</evidence>
<dbReference type="InterPro" id="IPR011006">
    <property type="entry name" value="CheY-like_superfamily"/>
</dbReference>
<evidence type="ECO:0000256" key="6">
    <source>
        <dbReference type="PROSITE-ProRule" id="PRU00169"/>
    </source>
</evidence>
<dbReference type="InterPro" id="IPR016032">
    <property type="entry name" value="Sig_transdc_resp-reg_C-effctor"/>
</dbReference>
<dbReference type="GO" id="GO:0006355">
    <property type="term" value="P:regulation of DNA-templated transcription"/>
    <property type="evidence" value="ECO:0007669"/>
    <property type="project" value="InterPro"/>
</dbReference>
<dbReference type="FunFam" id="3.40.50.2300:FF:000034">
    <property type="entry name" value="DNA-binding response OmpR family regulator"/>
    <property type="match status" value="1"/>
</dbReference>
<keyword evidence="3" id="KW-0805">Transcription regulation</keyword>
<evidence type="ECO:0000256" key="2">
    <source>
        <dbReference type="ARBA" id="ARBA00023012"/>
    </source>
</evidence>
<proteinExistence type="predicted"/>
<dbReference type="GO" id="GO:0000976">
    <property type="term" value="F:transcription cis-regulatory region binding"/>
    <property type="evidence" value="ECO:0007669"/>
    <property type="project" value="TreeGrafter"/>
</dbReference>
<feature type="DNA-binding region" description="OmpR/PhoB-type" evidence="7">
    <location>
        <begin position="140"/>
        <end position="239"/>
    </location>
</feature>
<dbReference type="InterPro" id="IPR039420">
    <property type="entry name" value="WalR-like"/>
</dbReference>
<keyword evidence="2" id="KW-0902">Two-component regulatory system</keyword>
<dbReference type="SMART" id="SM00448">
    <property type="entry name" value="REC"/>
    <property type="match status" value="1"/>
</dbReference>
<dbReference type="CDD" id="cd17574">
    <property type="entry name" value="REC_OmpR"/>
    <property type="match status" value="1"/>
</dbReference>
<feature type="domain" description="OmpR/PhoB-type" evidence="10">
    <location>
        <begin position="140"/>
        <end position="239"/>
    </location>
</feature>
<evidence type="ECO:0000256" key="1">
    <source>
        <dbReference type="ARBA" id="ARBA00022553"/>
    </source>
</evidence>
<keyword evidence="4 7" id="KW-0238">DNA-binding</keyword>
<dbReference type="Gene3D" id="1.10.10.10">
    <property type="entry name" value="Winged helix-like DNA-binding domain superfamily/Winged helix DNA-binding domain"/>
    <property type="match status" value="1"/>
</dbReference>
<dbReference type="EMBL" id="CP029192">
    <property type="protein sequence ID" value="QES32278.1"/>
    <property type="molecule type" value="Genomic_DNA"/>
</dbReference>
<dbReference type="Proteomes" id="UP000322927">
    <property type="component" value="Chromosome"/>
</dbReference>
<dbReference type="PROSITE" id="PS51755">
    <property type="entry name" value="OMPR_PHOB"/>
    <property type="match status" value="1"/>
</dbReference>
<reference evidence="11 12" key="1">
    <citation type="submission" date="2018-05" db="EMBL/GenBank/DDBJ databases">
        <title>Streptomyces venezuelae.</title>
        <authorList>
            <person name="Kim W."/>
            <person name="Lee N."/>
            <person name="Cho B.-K."/>
        </authorList>
    </citation>
    <scope>NUCLEOTIDE SEQUENCE [LARGE SCALE GENOMIC DNA]</scope>
    <source>
        <strain evidence="11 12">ATCC 14584</strain>
    </source>
</reference>
<dbReference type="PANTHER" id="PTHR48111">
    <property type="entry name" value="REGULATOR OF RPOS"/>
    <property type="match status" value="1"/>
</dbReference>